<dbReference type="STRING" id="318479.A0A3P7QDC0"/>
<evidence type="ECO:0000313" key="6">
    <source>
        <dbReference type="EMBL" id="VDN60638.1"/>
    </source>
</evidence>
<keyword evidence="7" id="KW-1185">Reference proteome</keyword>
<evidence type="ECO:0008006" key="8">
    <source>
        <dbReference type="Google" id="ProtNLM"/>
    </source>
</evidence>
<comment type="subcellular location">
    <subcellularLocation>
        <location evidence="1">Membrane</location>
        <topology evidence="1">Multi-pass membrane protein</topology>
    </subcellularLocation>
</comment>
<evidence type="ECO:0000256" key="5">
    <source>
        <dbReference type="ARBA" id="ARBA00023136"/>
    </source>
</evidence>
<dbReference type="Gene3D" id="3.40.50.300">
    <property type="entry name" value="P-loop containing nucleotide triphosphate hydrolases"/>
    <property type="match status" value="1"/>
</dbReference>
<dbReference type="PANTHER" id="PTHR48041:SF113">
    <property type="entry name" value="ATP-BINDING CASSETTE SUB-FAMILY G MEMBER 5"/>
    <property type="match status" value="1"/>
</dbReference>
<keyword evidence="3" id="KW-0812">Transmembrane</keyword>
<accession>A0A3P7QDC0</accession>
<dbReference type="SUPFAM" id="SSF52540">
    <property type="entry name" value="P-loop containing nucleoside triphosphate hydrolases"/>
    <property type="match status" value="1"/>
</dbReference>
<evidence type="ECO:0000256" key="3">
    <source>
        <dbReference type="ARBA" id="ARBA00022692"/>
    </source>
</evidence>
<reference evidence="6 7" key="1">
    <citation type="submission" date="2018-11" db="EMBL/GenBank/DDBJ databases">
        <authorList>
            <consortium name="Pathogen Informatics"/>
        </authorList>
    </citation>
    <scope>NUCLEOTIDE SEQUENCE [LARGE SCALE GENOMIC DNA]</scope>
</reference>
<dbReference type="InterPro" id="IPR027417">
    <property type="entry name" value="P-loop_NTPase"/>
</dbReference>
<organism evidence="6 7">
    <name type="scientific">Dracunculus medinensis</name>
    <name type="common">Guinea worm</name>
    <dbReference type="NCBI Taxonomy" id="318479"/>
    <lineage>
        <taxon>Eukaryota</taxon>
        <taxon>Metazoa</taxon>
        <taxon>Ecdysozoa</taxon>
        <taxon>Nematoda</taxon>
        <taxon>Chromadorea</taxon>
        <taxon>Rhabditida</taxon>
        <taxon>Spirurina</taxon>
        <taxon>Dracunculoidea</taxon>
        <taxon>Dracunculidae</taxon>
        <taxon>Dracunculus</taxon>
    </lineage>
</organism>
<evidence type="ECO:0000256" key="4">
    <source>
        <dbReference type="ARBA" id="ARBA00022989"/>
    </source>
</evidence>
<evidence type="ECO:0000256" key="2">
    <source>
        <dbReference type="ARBA" id="ARBA00022448"/>
    </source>
</evidence>
<name>A0A3P7QDC0_DRAME</name>
<dbReference type="EMBL" id="UYYG01001229">
    <property type="protein sequence ID" value="VDN60638.1"/>
    <property type="molecule type" value="Genomic_DNA"/>
</dbReference>
<dbReference type="Proteomes" id="UP000274756">
    <property type="component" value="Unassembled WGS sequence"/>
</dbReference>
<keyword evidence="2" id="KW-0813">Transport</keyword>
<dbReference type="PANTHER" id="PTHR48041">
    <property type="entry name" value="ABC TRANSPORTER G FAMILY MEMBER 28"/>
    <property type="match status" value="1"/>
</dbReference>
<evidence type="ECO:0000313" key="7">
    <source>
        <dbReference type="Proteomes" id="UP000274756"/>
    </source>
</evidence>
<gene>
    <name evidence="6" type="ORF">DME_LOCUS10611</name>
</gene>
<sequence>MHDLLISFQILSLMEHFDLLPFGHEKIGSLSESAKRRLIICTYLLSDPLILLFDDPTKDLDALSNYQLIYSLNCYMKRCHRIALISLRCPRSDIYQLMSRITILFYGEVMYSGQTKYMLSYFRQIGFPCPSNENPAVYYLSLATIDRETSQRYRESQDQAIKLVNLFMVSSERDFRNCP</sequence>
<dbReference type="AlphaFoldDB" id="A0A3P7QDC0"/>
<evidence type="ECO:0000256" key="1">
    <source>
        <dbReference type="ARBA" id="ARBA00004141"/>
    </source>
</evidence>
<dbReference type="GO" id="GO:0043190">
    <property type="term" value="C:ATP-binding cassette (ABC) transporter complex"/>
    <property type="evidence" value="ECO:0007669"/>
    <property type="project" value="TreeGrafter"/>
</dbReference>
<dbReference type="InterPro" id="IPR050352">
    <property type="entry name" value="ABCG_transporters"/>
</dbReference>
<keyword evidence="4" id="KW-1133">Transmembrane helix</keyword>
<proteinExistence type="predicted"/>
<protein>
    <recommendedName>
        <fullName evidence="8">ABC transporter domain-containing protein</fullName>
    </recommendedName>
</protein>
<dbReference type="GO" id="GO:0042626">
    <property type="term" value="F:ATPase-coupled transmembrane transporter activity"/>
    <property type="evidence" value="ECO:0007669"/>
    <property type="project" value="TreeGrafter"/>
</dbReference>
<dbReference type="OrthoDB" id="66620at2759"/>
<keyword evidence="5" id="KW-0472">Membrane</keyword>